<dbReference type="RefSeq" id="WP_373971987.1">
    <property type="nucleotide sequence ID" value="NZ_JBHDLJ010000006.1"/>
</dbReference>
<feature type="compositionally biased region" description="Pro residues" evidence="1">
    <location>
        <begin position="71"/>
        <end position="92"/>
    </location>
</feature>
<dbReference type="SUPFAM" id="SSF52540">
    <property type="entry name" value="P-loop containing nucleoside triphosphate hydrolases"/>
    <property type="match status" value="1"/>
</dbReference>
<keyword evidence="4" id="KW-1185">Reference proteome</keyword>
<dbReference type="InterPro" id="IPR059050">
    <property type="entry name" value="Rv3660c_N"/>
</dbReference>
<dbReference type="Pfam" id="PF26563">
    <property type="entry name" value="Rv3660c_N"/>
    <property type="match status" value="1"/>
</dbReference>
<dbReference type="EMBL" id="JBHDLJ010000006">
    <property type="protein sequence ID" value="MFB0834814.1"/>
    <property type="molecule type" value="Genomic_DNA"/>
</dbReference>
<dbReference type="Gene3D" id="3.40.50.300">
    <property type="entry name" value="P-loop containing nucleotide triphosphate hydrolases"/>
    <property type="match status" value="1"/>
</dbReference>
<sequence length="446" mass="44912">MSDTERFVATPEPGRGTGRGPAGGRRGTRGTDAVPPRAGTARWPPGLPRGDAPEAPGPREGADEGLAADPDPAPAPGQTPDTSPAPAPPTDPPRAADCLLITGDGVLADQVALVAAAAGAVLSVRRDAAAARPEPASVLLLGPDAAVADAAHRAGTAAVLVGHAADEDVLWRVAARHPGARVAVLPRASAWLGEFLGELGLRGGPGRVLLVAGASGGAGTTTLAVLAAAAATLQGARTLLIDADPHSRGLWPILKPRVPEGVGWEDLARSRGQVAPAHLAEILPLAQGTAVLTWGSRSRGDVTPMPVLGEVVAASRRIYDTVVVDAGRSAGVDPSLCALADEGLEVWSAGTPAHPSLMDHGAGAALPWGVAVTGRLPSGEDAARIAARTGLRLACYLPPLRAVPRAAADGMLVSVMGRRGVRRLLEPLGALARGLSGARPRDRGPG</sequence>
<name>A0ABV4UME1_9MICC</name>
<evidence type="ECO:0000313" key="3">
    <source>
        <dbReference type="EMBL" id="MFB0834814.1"/>
    </source>
</evidence>
<feature type="region of interest" description="Disordered" evidence="1">
    <location>
        <begin position="1"/>
        <end position="96"/>
    </location>
</feature>
<feature type="domain" description="Rv3660c-like CheY-like N-terminal" evidence="2">
    <location>
        <begin position="101"/>
        <end position="200"/>
    </location>
</feature>
<dbReference type="InterPro" id="IPR027417">
    <property type="entry name" value="P-loop_NTPase"/>
</dbReference>
<gene>
    <name evidence="3" type="ORF">ACETWP_09460</name>
</gene>
<reference evidence="3 4" key="1">
    <citation type="submission" date="2024-09" db="EMBL/GenBank/DDBJ databases">
        <authorList>
            <person name="Salinas-Garcia M.A."/>
            <person name="Prieme A."/>
        </authorList>
    </citation>
    <scope>NUCLEOTIDE SEQUENCE [LARGE SCALE GENOMIC DNA]</scope>
    <source>
        <strain evidence="3 4">DSM 21081</strain>
    </source>
</reference>
<evidence type="ECO:0000313" key="4">
    <source>
        <dbReference type="Proteomes" id="UP001575652"/>
    </source>
</evidence>
<evidence type="ECO:0000256" key="1">
    <source>
        <dbReference type="SAM" id="MobiDB-lite"/>
    </source>
</evidence>
<comment type="caution">
    <text evidence="3">The sequence shown here is derived from an EMBL/GenBank/DDBJ whole genome shotgun (WGS) entry which is preliminary data.</text>
</comment>
<evidence type="ECO:0000259" key="2">
    <source>
        <dbReference type="Pfam" id="PF26563"/>
    </source>
</evidence>
<protein>
    <recommendedName>
        <fullName evidence="2">Rv3660c-like CheY-like N-terminal domain-containing protein</fullName>
    </recommendedName>
</protein>
<proteinExistence type="predicted"/>
<dbReference type="Proteomes" id="UP001575652">
    <property type="component" value="Unassembled WGS sequence"/>
</dbReference>
<organism evidence="3 4">
    <name type="scientific">Arthrobacter halodurans</name>
    <dbReference type="NCBI Taxonomy" id="516699"/>
    <lineage>
        <taxon>Bacteria</taxon>
        <taxon>Bacillati</taxon>
        <taxon>Actinomycetota</taxon>
        <taxon>Actinomycetes</taxon>
        <taxon>Micrococcales</taxon>
        <taxon>Micrococcaceae</taxon>
        <taxon>Arthrobacter</taxon>
    </lineage>
</organism>
<feature type="compositionally biased region" description="Gly residues" evidence="1">
    <location>
        <begin position="15"/>
        <end position="25"/>
    </location>
</feature>
<accession>A0ABV4UME1</accession>